<dbReference type="InterPro" id="IPR006620">
    <property type="entry name" value="Pro_4_hyd_alph"/>
</dbReference>
<evidence type="ECO:0000259" key="16">
    <source>
        <dbReference type="PROSITE" id="PS51670"/>
    </source>
</evidence>
<dbReference type="RefSeq" id="XP_022737055.1">
    <property type="nucleotide sequence ID" value="XM_022881320.1"/>
</dbReference>
<dbReference type="GO" id="GO:0005506">
    <property type="term" value="F:iron ion binding"/>
    <property type="evidence" value="ECO:0007669"/>
    <property type="project" value="InterPro"/>
</dbReference>
<evidence type="ECO:0000256" key="4">
    <source>
        <dbReference type="ARBA" id="ARBA00012269"/>
    </source>
</evidence>
<evidence type="ECO:0000256" key="2">
    <source>
        <dbReference type="ARBA" id="ARBA00004648"/>
    </source>
</evidence>
<dbReference type="Proteomes" id="UP000515121">
    <property type="component" value="Unplaced"/>
</dbReference>
<dbReference type="PANTHER" id="PTHR10869:SF102">
    <property type="entry name" value="PROLYL 4-HYDROXYLASE 12-RELATED"/>
    <property type="match status" value="1"/>
</dbReference>
<keyword evidence="8" id="KW-0223">Dioxygenase</keyword>
<dbReference type="GO" id="GO:0005789">
    <property type="term" value="C:endoplasmic reticulum membrane"/>
    <property type="evidence" value="ECO:0007669"/>
    <property type="project" value="UniProtKB-SubCell"/>
</dbReference>
<keyword evidence="10" id="KW-1133">Transmembrane helix</keyword>
<feature type="chain" id="PRO_5044649071" description="procollagen-proline 4-dioxygenase" evidence="15">
    <location>
        <begin position="19"/>
        <end position="306"/>
    </location>
</feature>
<keyword evidence="17" id="KW-1185">Reference proteome</keyword>
<accession>A0A6P5Y9K7</accession>
<dbReference type="FunFam" id="2.60.120.620:FF:000029">
    <property type="entry name" value="Probable prolyl 4-hydroxylase 12"/>
    <property type="match status" value="1"/>
</dbReference>
<dbReference type="KEGG" id="dzi:111289956"/>
<keyword evidence="11" id="KW-0560">Oxidoreductase</keyword>
<keyword evidence="15" id="KW-0732">Signal</keyword>
<dbReference type="RefSeq" id="XP_022737054.1">
    <property type="nucleotide sequence ID" value="XM_022881319.1"/>
</dbReference>
<comment type="cofactor">
    <cofactor evidence="1">
        <name>L-ascorbate</name>
        <dbReference type="ChEBI" id="CHEBI:38290"/>
    </cofactor>
</comment>
<dbReference type="PANTHER" id="PTHR10869">
    <property type="entry name" value="PROLYL 4-HYDROXYLASE ALPHA SUBUNIT"/>
    <property type="match status" value="1"/>
</dbReference>
<keyword evidence="13" id="KW-0472">Membrane</keyword>
<evidence type="ECO:0000256" key="15">
    <source>
        <dbReference type="SAM" id="SignalP"/>
    </source>
</evidence>
<dbReference type="GO" id="GO:0004656">
    <property type="term" value="F:procollagen-proline 4-dioxygenase activity"/>
    <property type="evidence" value="ECO:0007669"/>
    <property type="project" value="UniProtKB-EC"/>
</dbReference>
<evidence type="ECO:0000256" key="7">
    <source>
        <dbReference type="ARBA" id="ARBA00022824"/>
    </source>
</evidence>
<feature type="domain" description="ShKT" evidence="16">
    <location>
        <begin position="266"/>
        <end position="306"/>
    </location>
</feature>
<dbReference type="InterPro" id="IPR044862">
    <property type="entry name" value="Pro_4_hyd_alph_FE2OG_OXY"/>
</dbReference>
<dbReference type="GeneID" id="111289956"/>
<evidence type="ECO:0000256" key="8">
    <source>
        <dbReference type="ARBA" id="ARBA00022964"/>
    </source>
</evidence>
<keyword evidence="6" id="KW-0479">Metal-binding</keyword>
<dbReference type="InterPro" id="IPR045054">
    <property type="entry name" value="P4HA-like"/>
</dbReference>
<evidence type="ECO:0000256" key="10">
    <source>
        <dbReference type="ARBA" id="ARBA00022989"/>
    </source>
</evidence>
<dbReference type="InterPro" id="IPR003582">
    <property type="entry name" value="ShKT_dom"/>
</dbReference>
<feature type="signal peptide" evidence="15">
    <location>
        <begin position="1"/>
        <end position="18"/>
    </location>
</feature>
<evidence type="ECO:0000256" key="14">
    <source>
        <dbReference type="ARBA" id="ARBA00049169"/>
    </source>
</evidence>
<evidence type="ECO:0000256" key="5">
    <source>
        <dbReference type="ARBA" id="ARBA00022692"/>
    </source>
</evidence>
<dbReference type="OrthoDB" id="420380at2759"/>
<organism evidence="17 19">
    <name type="scientific">Durio zibethinus</name>
    <name type="common">Durian</name>
    <dbReference type="NCBI Taxonomy" id="66656"/>
    <lineage>
        <taxon>Eukaryota</taxon>
        <taxon>Viridiplantae</taxon>
        <taxon>Streptophyta</taxon>
        <taxon>Embryophyta</taxon>
        <taxon>Tracheophyta</taxon>
        <taxon>Spermatophyta</taxon>
        <taxon>Magnoliopsida</taxon>
        <taxon>eudicotyledons</taxon>
        <taxon>Gunneridae</taxon>
        <taxon>Pentapetalae</taxon>
        <taxon>rosids</taxon>
        <taxon>malvids</taxon>
        <taxon>Malvales</taxon>
        <taxon>Malvaceae</taxon>
        <taxon>Helicteroideae</taxon>
        <taxon>Durio</taxon>
    </lineage>
</organism>
<dbReference type="EC" id="1.14.11.2" evidence="4"/>
<dbReference type="Gene3D" id="2.60.120.620">
    <property type="entry name" value="q2cbj1_9rhob like domain"/>
    <property type="match status" value="1"/>
</dbReference>
<comment type="catalytic activity">
    <reaction evidence="14">
        <text>L-prolyl-[collagen] + 2-oxoglutarate + O2 = trans-4-hydroxy-L-prolyl-[collagen] + succinate + CO2</text>
        <dbReference type="Rhea" id="RHEA:18945"/>
        <dbReference type="Rhea" id="RHEA-COMP:11676"/>
        <dbReference type="Rhea" id="RHEA-COMP:11680"/>
        <dbReference type="ChEBI" id="CHEBI:15379"/>
        <dbReference type="ChEBI" id="CHEBI:16526"/>
        <dbReference type="ChEBI" id="CHEBI:16810"/>
        <dbReference type="ChEBI" id="CHEBI:30031"/>
        <dbReference type="ChEBI" id="CHEBI:50342"/>
        <dbReference type="ChEBI" id="CHEBI:61965"/>
        <dbReference type="EC" id="1.14.11.2"/>
    </reaction>
</comment>
<gene>
    <name evidence="18 19" type="primary">LOC111289956</name>
</gene>
<evidence type="ECO:0000256" key="9">
    <source>
        <dbReference type="ARBA" id="ARBA00022968"/>
    </source>
</evidence>
<comment type="subcellular location">
    <subcellularLocation>
        <location evidence="2">Endoplasmic reticulum membrane</location>
        <topology evidence="2">Single-pass type II membrane protein</topology>
    </subcellularLocation>
</comment>
<evidence type="ECO:0000313" key="18">
    <source>
        <dbReference type="RefSeq" id="XP_022737054.1"/>
    </source>
</evidence>
<keyword evidence="5" id="KW-0812">Transmembrane</keyword>
<evidence type="ECO:0000256" key="6">
    <source>
        <dbReference type="ARBA" id="ARBA00022723"/>
    </source>
</evidence>
<dbReference type="GO" id="GO:0031418">
    <property type="term" value="F:L-ascorbic acid binding"/>
    <property type="evidence" value="ECO:0007669"/>
    <property type="project" value="InterPro"/>
</dbReference>
<protein>
    <recommendedName>
        <fullName evidence="4">procollagen-proline 4-dioxygenase</fullName>
        <ecNumber evidence="4">1.14.11.2</ecNumber>
    </recommendedName>
</protein>
<dbReference type="SMART" id="SM00254">
    <property type="entry name" value="ShKT"/>
    <property type="match status" value="1"/>
</dbReference>
<dbReference type="PROSITE" id="PS51670">
    <property type="entry name" value="SHKT"/>
    <property type="match status" value="1"/>
</dbReference>
<keyword evidence="9" id="KW-0735">Signal-anchor</keyword>
<evidence type="ECO:0000256" key="1">
    <source>
        <dbReference type="ARBA" id="ARBA00001961"/>
    </source>
</evidence>
<name>A0A6P5Y9K7_DURZI</name>
<proteinExistence type="inferred from homology"/>
<keyword evidence="12" id="KW-0408">Iron</keyword>
<evidence type="ECO:0000256" key="11">
    <source>
        <dbReference type="ARBA" id="ARBA00023002"/>
    </source>
</evidence>
<sequence>MDFLSSIFLLMLFTCSLSNFSAESRKDLRDKEVHRELGHSVQSNTIDPSRVIQLLWRPRVFHYSGFLSDEECDHLISLGHGAKDGILRINDDQLSVGTNRQLTSSETLLNTEDRVLAMIEERISAWTFLPKENAKPLDVWRYGLEETEQNLDYFGNKSTLALSESLMATVVLYLSNVTMGGEILFPRAEPKSKMWSDCTKTSNILKPVKGNALLFFTTRLNASPDARSLHARCPVLEGEMWCATKFFYLRAVDGEKVSFQSDGDECIDEDASCPRWAALGECQRNPVFMVGSPDYYGTCRKSCNAC</sequence>
<dbReference type="SMART" id="SM00702">
    <property type="entry name" value="P4Hc"/>
    <property type="match status" value="1"/>
</dbReference>
<dbReference type="AlphaFoldDB" id="A0A6P5Y9K7"/>
<evidence type="ECO:0000256" key="12">
    <source>
        <dbReference type="ARBA" id="ARBA00023004"/>
    </source>
</evidence>
<evidence type="ECO:0000313" key="19">
    <source>
        <dbReference type="RefSeq" id="XP_022737055.1"/>
    </source>
</evidence>
<evidence type="ECO:0000313" key="17">
    <source>
        <dbReference type="Proteomes" id="UP000515121"/>
    </source>
</evidence>
<evidence type="ECO:0000256" key="13">
    <source>
        <dbReference type="ARBA" id="ARBA00023136"/>
    </source>
</evidence>
<dbReference type="Pfam" id="PF13640">
    <property type="entry name" value="2OG-FeII_Oxy_3"/>
    <property type="match status" value="1"/>
</dbReference>
<keyword evidence="7" id="KW-0256">Endoplasmic reticulum</keyword>
<reference evidence="18 19" key="1">
    <citation type="submission" date="2025-04" db="UniProtKB">
        <authorList>
            <consortium name="RefSeq"/>
        </authorList>
    </citation>
    <scope>IDENTIFICATION</scope>
    <source>
        <tissue evidence="18 19">Fruit stalk</tissue>
    </source>
</reference>
<comment type="similarity">
    <text evidence="3">Belongs to the P4HA family.</text>
</comment>
<evidence type="ECO:0000256" key="3">
    <source>
        <dbReference type="ARBA" id="ARBA00006511"/>
    </source>
</evidence>